<dbReference type="GO" id="GO:0016740">
    <property type="term" value="F:transferase activity"/>
    <property type="evidence" value="ECO:0007669"/>
    <property type="project" value="UniProtKB-KW"/>
</dbReference>
<dbReference type="InterPro" id="IPR051135">
    <property type="entry name" value="Gal/GlcNAc/GalNAc_ST"/>
</dbReference>
<dbReference type="PANTHER" id="PTHR10704:SF44">
    <property type="entry name" value="LD35051P-RELATED"/>
    <property type="match status" value="1"/>
</dbReference>
<dbReference type="Gene3D" id="3.40.50.300">
    <property type="entry name" value="P-loop containing nucleotide triphosphate hydrolases"/>
    <property type="match status" value="1"/>
</dbReference>
<dbReference type="EMBL" id="CP134876">
    <property type="protein sequence ID" value="WNM42069.1"/>
    <property type="molecule type" value="Genomic_DNA"/>
</dbReference>
<protein>
    <submittedName>
        <fullName evidence="2">Sulfotransferase</fullName>
        <ecNumber evidence="2">2.8.2.-</ecNumber>
    </submittedName>
</protein>
<keyword evidence="2" id="KW-0808">Transferase</keyword>
<reference evidence="2 3" key="1">
    <citation type="submission" date="2023-09" db="EMBL/GenBank/DDBJ databases">
        <title>Micromonospora halotolerans DSM 45598 genome sequence.</title>
        <authorList>
            <person name="Mo P."/>
        </authorList>
    </citation>
    <scope>NUCLEOTIDE SEQUENCE [LARGE SCALE GENOMIC DNA]</scope>
    <source>
        <strain evidence="2 3">DSM 45598</strain>
    </source>
</reference>
<name>A0ABZ0A3B7_9ACTN</name>
<evidence type="ECO:0000313" key="3">
    <source>
        <dbReference type="Proteomes" id="UP001303001"/>
    </source>
</evidence>
<evidence type="ECO:0000256" key="1">
    <source>
        <dbReference type="SAM" id="MobiDB-lite"/>
    </source>
</evidence>
<accession>A0ABZ0A3B7</accession>
<dbReference type="SUPFAM" id="SSF52540">
    <property type="entry name" value="P-loop containing nucleoside triphosphate hydrolases"/>
    <property type="match status" value="1"/>
</dbReference>
<evidence type="ECO:0000313" key="2">
    <source>
        <dbReference type="EMBL" id="WNM42069.1"/>
    </source>
</evidence>
<proteinExistence type="predicted"/>
<dbReference type="Proteomes" id="UP001303001">
    <property type="component" value="Chromosome"/>
</dbReference>
<dbReference type="RefSeq" id="WP_313723934.1">
    <property type="nucleotide sequence ID" value="NZ_CP134876.1"/>
</dbReference>
<organism evidence="2 3">
    <name type="scientific">Micromonospora halotolerans</name>
    <dbReference type="NCBI Taxonomy" id="709879"/>
    <lineage>
        <taxon>Bacteria</taxon>
        <taxon>Bacillati</taxon>
        <taxon>Actinomycetota</taxon>
        <taxon>Actinomycetes</taxon>
        <taxon>Micromonosporales</taxon>
        <taxon>Micromonosporaceae</taxon>
        <taxon>Micromonospora</taxon>
    </lineage>
</organism>
<sequence length="342" mass="37935">MSAPEPSEPRVLFVGGLGRSGSTLLELLLAQSADVCAVGEVVHLWERALGADERCGCGERFTACPFWQRVGEHAFGGWSAVDRDDVLALKDRVDRTRHIPRLAKNSLSAEQLADVRRYADLYTRIYRAALAATGARVVVDSSKHASLAFALRWAEGLDLRVLHLVRDSRAVAYSWGKQVRRPEVVDGEDFMPTFSPFEVSKLWTAQNAAFHLLAARAKVLRLRYEDFTADPAGTVRRLREFAGLPDDPEALRILTSDHSSSARLTPRPDLEPSPPAAPFRAHSVAGNPLRFSGGPLTVRRDEAWRSRLPRRSRAVVSLATLPFRVRYGYLGQRGSDESVERA</sequence>
<gene>
    <name evidence="2" type="ORF">RMN56_12335</name>
</gene>
<dbReference type="Pfam" id="PF13469">
    <property type="entry name" value="Sulfotransfer_3"/>
    <property type="match status" value="1"/>
</dbReference>
<dbReference type="InterPro" id="IPR027417">
    <property type="entry name" value="P-loop_NTPase"/>
</dbReference>
<feature type="region of interest" description="Disordered" evidence="1">
    <location>
        <begin position="257"/>
        <end position="284"/>
    </location>
</feature>
<keyword evidence="3" id="KW-1185">Reference proteome</keyword>
<dbReference type="EC" id="2.8.2.-" evidence="2"/>
<dbReference type="PANTHER" id="PTHR10704">
    <property type="entry name" value="CARBOHYDRATE SULFOTRANSFERASE"/>
    <property type="match status" value="1"/>
</dbReference>